<evidence type="ECO:0000259" key="5">
    <source>
        <dbReference type="Pfam" id="PF20958"/>
    </source>
</evidence>
<keyword evidence="8" id="KW-1185">Reference proteome</keyword>
<feature type="domain" description="GxGYxYP putative glycoside hydrolase second N-terminal" evidence="4">
    <location>
        <begin position="114"/>
        <end position="196"/>
    </location>
</feature>
<evidence type="ECO:0000313" key="7">
    <source>
        <dbReference type="EMBL" id="EHO40285.1"/>
    </source>
</evidence>
<organism evidence="7 8">
    <name type="scientific">Caldithrix abyssi DSM 13497</name>
    <dbReference type="NCBI Taxonomy" id="880073"/>
    <lineage>
        <taxon>Bacteria</taxon>
        <taxon>Pseudomonadati</taxon>
        <taxon>Calditrichota</taxon>
        <taxon>Calditrichia</taxon>
        <taxon>Calditrichales</taxon>
        <taxon>Calditrichaceae</taxon>
        <taxon>Caldithrix</taxon>
    </lineage>
</organism>
<keyword evidence="1" id="KW-1133">Transmembrane helix</keyword>
<evidence type="ECO:0000313" key="9">
    <source>
        <dbReference type="Proteomes" id="UP000183868"/>
    </source>
</evidence>
<dbReference type="PANTHER" id="PTHR37321">
    <property type="entry name" value="EXPORTED PROTEIN-RELATED"/>
    <property type="match status" value="1"/>
</dbReference>
<dbReference type="PANTHER" id="PTHR37321:SF1">
    <property type="entry name" value="EXPORTED PROTEIN"/>
    <property type="match status" value="1"/>
</dbReference>
<feature type="domain" description="GxGYxYP putative glycoside hydrolase first N-terminal" evidence="3">
    <location>
        <begin position="37"/>
        <end position="109"/>
    </location>
</feature>
<evidence type="ECO:0000313" key="6">
    <source>
        <dbReference type="EMBL" id="APF20230.1"/>
    </source>
</evidence>
<name>H1XSQ8_CALAY</name>
<evidence type="ECO:0000256" key="1">
    <source>
        <dbReference type="SAM" id="Phobius"/>
    </source>
</evidence>
<keyword evidence="6" id="KW-0378">Hydrolase</keyword>
<gene>
    <name evidence="6" type="ORF">Cabys_3484</name>
    <name evidence="7" type="ORF">Calab_0642</name>
</gene>
<dbReference type="EMBL" id="CM001402">
    <property type="protein sequence ID" value="EHO40285.1"/>
    <property type="molecule type" value="Genomic_DNA"/>
</dbReference>
<accession>H1XSQ8</accession>
<protein>
    <submittedName>
        <fullName evidence="6">GxGYxYP putative glycoside hydrolase C-terminal domain-containing protein</fullName>
    </submittedName>
</protein>
<reference evidence="6 9" key="2">
    <citation type="submission" date="2016-11" db="EMBL/GenBank/DDBJ databases">
        <title>Genomic analysis of Caldithrix abyssi and proposal of a novel bacterial phylum Caldithrichaeota.</title>
        <authorList>
            <person name="Kublanov I."/>
            <person name="Sigalova O."/>
            <person name="Gavrilov S."/>
            <person name="Lebedinsky A."/>
            <person name="Ivanova N."/>
            <person name="Daum C."/>
            <person name="Reddy T."/>
            <person name="Klenk H.P."/>
            <person name="Goker M."/>
            <person name="Reva O."/>
            <person name="Miroshnichenko M."/>
            <person name="Kyprides N."/>
            <person name="Woyke T."/>
            <person name="Gelfand M."/>
        </authorList>
    </citation>
    <scope>NUCLEOTIDE SEQUENCE [LARGE SCALE GENOMIC DNA]</scope>
    <source>
        <strain evidence="6 9">LF13</strain>
    </source>
</reference>
<dbReference type="PaxDb" id="880073-Calab_0642"/>
<reference evidence="7 8" key="1">
    <citation type="submission" date="2011-09" db="EMBL/GenBank/DDBJ databases">
        <title>The permanent draft genome of Caldithrix abyssi DSM 13497.</title>
        <authorList>
            <consortium name="US DOE Joint Genome Institute (JGI-PGF)"/>
            <person name="Lucas S."/>
            <person name="Han J."/>
            <person name="Lapidus A."/>
            <person name="Bruce D."/>
            <person name="Goodwin L."/>
            <person name="Pitluck S."/>
            <person name="Peters L."/>
            <person name="Kyrpides N."/>
            <person name="Mavromatis K."/>
            <person name="Ivanova N."/>
            <person name="Mikhailova N."/>
            <person name="Chertkov O."/>
            <person name="Detter J.C."/>
            <person name="Tapia R."/>
            <person name="Han C."/>
            <person name="Land M."/>
            <person name="Hauser L."/>
            <person name="Markowitz V."/>
            <person name="Cheng J.-F."/>
            <person name="Hugenholtz P."/>
            <person name="Woyke T."/>
            <person name="Wu D."/>
            <person name="Spring S."/>
            <person name="Brambilla E."/>
            <person name="Klenk H.-P."/>
            <person name="Eisen J.A."/>
        </authorList>
    </citation>
    <scope>NUCLEOTIDE SEQUENCE [LARGE SCALE GENOMIC DNA]</scope>
    <source>
        <strain evidence="7 8">DSM 13497</strain>
    </source>
</reference>
<dbReference type="InterPro" id="IPR038410">
    <property type="entry name" value="GxGYxYP_C_sf"/>
</dbReference>
<feature type="domain" description="GxGYxYP putative glycoside hydrolase C-terminal" evidence="2">
    <location>
        <begin position="319"/>
        <end position="543"/>
    </location>
</feature>
<dbReference type="STRING" id="880073.Cabys_3484"/>
<dbReference type="InterPro" id="IPR048310">
    <property type="entry name" value="GxGYxYP_N_2nd"/>
</dbReference>
<dbReference type="KEGG" id="caby:Cabys_3484"/>
<evidence type="ECO:0000313" key="8">
    <source>
        <dbReference type="Proteomes" id="UP000004671"/>
    </source>
</evidence>
<dbReference type="Gene3D" id="3.20.20.490">
    <property type="entry name" value="GxGYxYP glycoside hydrolase, C-terminal domain"/>
    <property type="match status" value="1"/>
</dbReference>
<dbReference type="Proteomes" id="UP000183868">
    <property type="component" value="Chromosome"/>
</dbReference>
<feature type="domain" description="GxGYxYP putative glycoside hydrolase third N-terminal" evidence="5">
    <location>
        <begin position="210"/>
        <end position="297"/>
    </location>
</feature>
<evidence type="ECO:0000259" key="3">
    <source>
        <dbReference type="Pfam" id="PF16216"/>
    </source>
</evidence>
<keyword evidence="1" id="KW-0812">Transmembrane</keyword>
<dbReference type="EMBL" id="CP018099">
    <property type="protein sequence ID" value="APF20230.1"/>
    <property type="molecule type" value="Genomic_DNA"/>
</dbReference>
<dbReference type="eggNOG" id="COG1595">
    <property type="taxonomic scope" value="Bacteria"/>
</dbReference>
<dbReference type="InterPro" id="IPR048309">
    <property type="entry name" value="GxGYxYP_N_3rd"/>
</dbReference>
<dbReference type="Pfam" id="PF16216">
    <property type="entry name" value="GxGYxYP_N"/>
    <property type="match status" value="1"/>
</dbReference>
<keyword evidence="1" id="KW-0472">Membrane</keyword>
<proteinExistence type="predicted"/>
<dbReference type="Pfam" id="PF20957">
    <property type="entry name" value="GxGYxYP_N_2nd"/>
    <property type="match status" value="1"/>
</dbReference>
<sequence>MKVKLKFVWLSLIFINLLLLGMWGCEKDMNQSGSSMKVYHISLKDLDIGEQMLVKSLQGLFNRKIEEGNKELPMIYTFIRTSDYKWYEDYKDNYPLSSELKTIVSLIYDADAYADGYVLWDTARPWTLTIAFTYAAQFNALILTPQLADQLHINKKLLMDFTQDKWYYPTIDSGQVQNISGKAEGYAWALERLLAGCDMTRLVYLRDDIPDLKDFIIFKKLFAINLDPLNNTDEINLLKQILLKYPPEIQVLGWADASYATQPGQDNVTVEKALVTLLSENNDFLLPADFANNLSFHGLFQPPTKLEQEEQSGIYEKGKKYACFIVSDGDNLQYDFNHMRTVLWEHSKRGKYPLGWTLAPTLVHYAPFIAWYYYNSAAESGFNDTFITGPSGYAYVHPSSLDEANLLAFIDLTAEAMKNMDMSCMVTIDSRGKESTTYQKFAENSDIKGVFMVEPDHAYYPPGRSHVFSTDTHDMGYIVEAVRASKQTANDLTNEIKIAAQKYPFVMVYVHAWDNNFDAVFETIKNLQSSGEFEVVGPYQFMDCLIQYKKQ</sequence>
<dbReference type="HOGENOM" id="CLU_507817_0_0_0"/>
<dbReference type="AlphaFoldDB" id="H1XSQ8"/>
<evidence type="ECO:0000259" key="2">
    <source>
        <dbReference type="Pfam" id="PF14323"/>
    </source>
</evidence>
<dbReference type="InterPro" id="IPR025832">
    <property type="entry name" value="GxGYxYP_C"/>
</dbReference>
<dbReference type="Proteomes" id="UP000004671">
    <property type="component" value="Chromosome"/>
</dbReference>
<dbReference type="Pfam" id="PF20958">
    <property type="entry name" value="GxGYxYP_N_3rd"/>
    <property type="match status" value="1"/>
</dbReference>
<dbReference type="GO" id="GO:0016787">
    <property type="term" value="F:hydrolase activity"/>
    <property type="evidence" value="ECO:0007669"/>
    <property type="project" value="UniProtKB-KW"/>
</dbReference>
<dbReference type="Pfam" id="PF14323">
    <property type="entry name" value="GxGYxYP_C"/>
    <property type="match status" value="1"/>
</dbReference>
<feature type="transmembrane region" description="Helical" evidence="1">
    <location>
        <begin position="7"/>
        <end position="24"/>
    </location>
</feature>
<dbReference type="InParanoid" id="H1XSQ8"/>
<dbReference type="InterPro" id="IPR032626">
    <property type="entry name" value="GxGYxYP_N_1st"/>
</dbReference>
<evidence type="ECO:0000259" key="4">
    <source>
        <dbReference type="Pfam" id="PF20957"/>
    </source>
</evidence>